<evidence type="ECO:0000313" key="2">
    <source>
        <dbReference type="EMBL" id="MDQ7247806.1"/>
    </source>
</evidence>
<dbReference type="Pfam" id="PF00583">
    <property type="entry name" value="Acetyltransf_1"/>
    <property type="match status" value="1"/>
</dbReference>
<evidence type="ECO:0000259" key="1">
    <source>
        <dbReference type="PROSITE" id="PS51186"/>
    </source>
</evidence>
<dbReference type="InterPro" id="IPR050276">
    <property type="entry name" value="MshD_Acetyltransferase"/>
</dbReference>
<dbReference type="InterPro" id="IPR000182">
    <property type="entry name" value="GNAT_dom"/>
</dbReference>
<protein>
    <submittedName>
        <fullName evidence="2">N-acetyltransferase</fullName>
        <ecNumber evidence="2">2.3.1.-</ecNumber>
    </submittedName>
</protein>
<dbReference type="GO" id="GO:0016746">
    <property type="term" value="F:acyltransferase activity"/>
    <property type="evidence" value="ECO:0007669"/>
    <property type="project" value="UniProtKB-KW"/>
</dbReference>
<accession>A0ABU0YJC7</accession>
<keyword evidence="3" id="KW-1185">Reference proteome</keyword>
<organism evidence="2 3">
    <name type="scientific">Dongia sedimenti</name>
    <dbReference type="NCBI Taxonomy" id="3064282"/>
    <lineage>
        <taxon>Bacteria</taxon>
        <taxon>Pseudomonadati</taxon>
        <taxon>Pseudomonadota</taxon>
        <taxon>Alphaproteobacteria</taxon>
        <taxon>Rhodospirillales</taxon>
        <taxon>Dongiaceae</taxon>
        <taxon>Dongia</taxon>
    </lineage>
</organism>
<dbReference type="PANTHER" id="PTHR43617">
    <property type="entry name" value="L-AMINO ACID N-ACETYLTRANSFERASE"/>
    <property type="match status" value="1"/>
</dbReference>
<dbReference type="EC" id="2.3.1.-" evidence="2"/>
<gene>
    <name evidence="2" type="ORF">Q8A70_09020</name>
</gene>
<dbReference type="RefSeq" id="WP_379955241.1">
    <property type="nucleotide sequence ID" value="NZ_JAUYVI010000003.1"/>
</dbReference>
<dbReference type="CDD" id="cd04301">
    <property type="entry name" value="NAT_SF"/>
    <property type="match status" value="1"/>
</dbReference>
<name>A0ABU0YJC7_9PROT</name>
<dbReference type="Gene3D" id="3.40.630.30">
    <property type="match status" value="1"/>
</dbReference>
<dbReference type="PROSITE" id="PS51186">
    <property type="entry name" value="GNAT"/>
    <property type="match status" value="1"/>
</dbReference>
<dbReference type="EMBL" id="JAUYVI010000003">
    <property type="protein sequence ID" value="MDQ7247806.1"/>
    <property type="molecule type" value="Genomic_DNA"/>
</dbReference>
<dbReference type="PANTHER" id="PTHR43617:SF2">
    <property type="entry name" value="UPF0039 PROTEIN SLL0451"/>
    <property type="match status" value="1"/>
</dbReference>
<dbReference type="InterPro" id="IPR016181">
    <property type="entry name" value="Acyl_CoA_acyltransferase"/>
</dbReference>
<dbReference type="SUPFAM" id="SSF55729">
    <property type="entry name" value="Acyl-CoA N-acyltransferases (Nat)"/>
    <property type="match status" value="1"/>
</dbReference>
<evidence type="ECO:0000313" key="3">
    <source>
        <dbReference type="Proteomes" id="UP001230156"/>
    </source>
</evidence>
<feature type="domain" description="N-acetyltransferase" evidence="1">
    <location>
        <begin position="1"/>
        <end position="151"/>
    </location>
</feature>
<comment type="caution">
    <text evidence="2">The sequence shown here is derived from an EMBL/GenBank/DDBJ whole genome shotgun (WGS) entry which is preliminary data.</text>
</comment>
<sequence>MLIRPEQSGDEQAIHDLTQTAFATMPFSDGTEGPIIDALRKDGDLTLSLVAVEGDRIVGHIAFSPVTIDGRHDGWFGLGPISVAPELQRRGIGKALIAAGLDTLRERGAAGCALIGDPGYYSRVGFVSNGALQYGDLDRSLVQYIVFHGAEPRGRLKFAPGFGPQ</sequence>
<proteinExistence type="predicted"/>
<dbReference type="Proteomes" id="UP001230156">
    <property type="component" value="Unassembled WGS sequence"/>
</dbReference>
<keyword evidence="2" id="KW-0808">Transferase</keyword>
<keyword evidence="2" id="KW-0012">Acyltransferase</keyword>
<reference evidence="3" key="1">
    <citation type="submission" date="2023-08" db="EMBL/GenBank/DDBJ databases">
        <title>Rhodospirillaceae gen. nov., a novel taxon isolated from the Yangtze River Yuezi River estuary sludge.</title>
        <authorList>
            <person name="Ruan L."/>
        </authorList>
    </citation>
    <scope>NUCLEOTIDE SEQUENCE [LARGE SCALE GENOMIC DNA]</scope>
    <source>
        <strain evidence="3">R-7</strain>
    </source>
</reference>